<keyword evidence="2" id="KW-1185">Reference proteome</keyword>
<dbReference type="EMBL" id="GG657754">
    <property type="protein sequence ID" value="EFL20311.1"/>
    <property type="molecule type" value="Genomic_DNA"/>
</dbReference>
<evidence type="ECO:0000313" key="2">
    <source>
        <dbReference type="Proteomes" id="UP000003963"/>
    </source>
</evidence>
<gene>
    <name evidence="1" type="ORF">SSOG_00023</name>
</gene>
<protein>
    <submittedName>
        <fullName evidence="1">Uncharacterized protein</fullName>
    </submittedName>
</protein>
<organism evidence="1 2">
    <name type="scientific">Streptomyces himastatinicus ATCC 53653</name>
    <dbReference type="NCBI Taxonomy" id="457427"/>
    <lineage>
        <taxon>Bacteria</taxon>
        <taxon>Bacillati</taxon>
        <taxon>Actinomycetota</taxon>
        <taxon>Actinomycetes</taxon>
        <taxon>Kitasatosporales</taxon>
        <taxon>Streptomycetaceae</taxon>
        <taxon>Streptomyces</taxon>
        <taxon>Streptomyces violaceusniger group</taxon>
    </lineage>
</organism>
<accession>D9WVB3</accession>
<proteinExistence type="predicted"/>
<dbReference type="AlphaFoldDB" id="D9WVB3"/>
<reference evidence="1 2" key="1">
    <citation type="submission" date="2009-02" db="EMBL/GenBank/DDBJ databases">
        <title>Annotation of Streptomyces hygroscopicus strain ATCC 53653.</title>
        <authorList>
            <consortium name="The Broad Institute Genome Sequencing Platform"/>
            <consortium name="Broad Institute Microbial Sequencing Center"/>
            <person name="Fischbach M."/>
            <person name="Godfrey P."/>
            <person name="Ward D."/>
            <person name="Young S."/>
            <person name="Zeng Q."/>
            <person name="Koehrsen M."/>
            <person name="Alvarado L."/>
            <person name="Berlin A.M."/>
            <person name="Bochicchio J."/>
            <person name="Borenstein D."/>
            <person name="Chapman S.B."/>
            <person name="Chen Z."/>
            <person name="Engels R."/>
            <person name="Freedman E."/>
            <person name="Gellesch M."/>
            <person name="Goldberg J."/>
            <person name="Griggs A."/>
            <person name="Gujja S."/>
            <person name="Heilman E.R."/>
            <person name="Heiman D.I."/>
            <person name="Hepburn T.A."/>
            <person name="Howarth C."/>
            <person name="Jen D."/>
            <person name="Larson L."/>
            <person name="Lewis B."/>
            <person name="Mehta T."/>
            <person name="Park D."/>
            <person name="Pearson M."/>
            <person name="Richards J."/>
            <person name="Roberts A."/>
            <person name="Saif S."/>
            <person name="Shea T.D."/>
            <person name="Shenoy N."/>
            <person name="Sisk P."/>
            <person name="Stolte C."/>
            <person name="Sykes S.N."/>
            <person name="Thomson T."/>
            <person name="Walk T."/>
            <person name="White J."/>
            <person name="Yandava C."/>
            <person name="Straight P."/>
            <person name="Clardy J."/>
            <person name="Hung D."/>
            <person name="Kolter R."/>
            <person name="Mekalanos J."/>
            <person name="Walker S."/>
            <person name="Walsh C.T."/>
            <person name="Wieland-Brown L.C."/>
            <person name="Haas B."/>
            <person name="Nusbaum C."/>
            <person name="Birren B."/>
        </authorList>
    </citation>
    <scope>NUCLEOTIDE SEQUENCE [LARGE SCALE GENOMIC DNA]</scope>
    <source>
        <strain evidence="1 2">ATCC 53653</strain>
    </source>
</reference>
<evidence type="ECO:0000313" key="1">
    <source>
        <dbReference type="EMBL" id="EFL20311.1"/>
    </source>
</evidence>
<sequence>MHCSAQKEAISDPWEKLKARTAVVGGAVSVRGTGELGRPAGQTSSGKYRRALFTEALAQYVVTRTIDIVA</sequence>
<dbReference type="HOGENOM" id="CLU_2756129_0_0_11"/>
<name>D9WVB3_9ACTN</name>
<dbReference type="Proteomes" id="UP000003963">
    <property type="component" value="Unassembled WGS sequence"/>
</dbReference>